<dbReference type="PANTHER" id="PTHR33193:SF62">
    <property type="entry name" value="FAMILY ABC TRANSPORTER, PUTATIVE (DUF3511)-RELATED"/>
    <property type="match status" value="1"/>
</dbReference>
<dbReference type="InterPro" id="IPR021899">
    <property type="entry name" value="DUF3511"/>
</dbReference>
<keyword evidence="2" id="KW-1185">Reference proteome</keyword>
<evidence type="ECO:0000313" key="2">
    <source>
        <dbReference type="Proteomes" id="UP001293593"/>
    </source>
</evidence>
<comment type="caution">
    <text evidence="1">The sequence shown here is derived from an EMBL/GenBank/DDBJ whole genome shotgun (WGS) entry which is preliminary data.</text>
</comment>
<organism evidence="1 2">
    <name type="scientific">Acacia crassicarpa</name>
    <name type="common">northern wattle</name>
    <dbReference type="NCBI Taxonomy" id="499986"/>
    <lineage>
        <taxon>Eukaryota</taxon>
        <taxon>Viridiplantae</taxon>
        <taxon>Streptophyta</taxon>
        <taxon>Embryophyta</taxon>
        <taxon>Tracheophyta</taxon>
        <taxon>Spermatophyta</taxon>
        <taxon>Magnoliopsida</taxon>
        <taxon>eudicotyledons</taxon>
        <taxon>Gunneridae</taxon>
        <taxon>Pentapetalae</taxon>
        <taxon>rosids</taxon>
        <taxon>fabids</taxon>
        <taxon>Fabales</taxon>
        <taxon>Fabaceae</taxon>
        <taxon>Caesalpinioideae</taxon>
        <taxon>mimosoid clade</taxon>
        <taxon>Acacieae</taxon>
        <taxon>Acacia</taxon>
    </lineage>
</organism>
<dbReference type="AlphaFoldDB" id="A0AAE1JUB6"/>
<dbReference type="Proteomes" id="UP001293593">
    <property type="component" value="Unassembled WGS sequence"/>
</dbReference>
<protein>
    <submittedName>
        <fullName evidence="1">Uncharacterized protein</fullName>
    </submittedName>
</protein>
<evidence type="ECO:0000313" key="1">
    <source>
        <dbReference type="EMBL" id="KAK4274562.1"/>
    </source>
</evidence>
<proteinExistence type="predicted"/>
<dbReference type="EMBL" id="JAWXYG010000004">
    <property type="protein sequence ID" value="KAK4274562.1"/>
    <property type="molecule type" value="Genomic_DNA"/>
</dbReference>
<gene>
    <name evidence="1" type="ORF">QN277_017763</name>
</gene>
<reference evidence="1" key="1">
    <citation type="submission" date="2023-10" db="EMBL/GenBank/DDBJ databases">
        <title>Chromosome-level genome of the transformable northern wattle, Acacia crassicarpa.</title>
        <authorList>
            <person name="Massaro I."/>
            <person name="Sinha N.R."/>
            <person name="Poethig S."/>
            <person name="Leichty A.R."/>
        </authorList>
    </citation>
    <scope>NUCLEOTIDE SEQUENCE</scope>
    <source>
        <strain evidence="1">Acra3RX</strain>
        <tissue evidence="1">Leaf</tissue>
    </source>
</reference>
<name>A0AAE1JUB6_9FABA</name>
<dbReference type="PANTHER" id="PTHR33193">
    <property type="entry name" value="DOMAIN PROTEIN, PUTATIVE (DUF3511)-RELATED"/>
    <property type="match status" value="1"/>
</dbReference>
<accession>A0AAE1JUB6</accession>
<dbReference type="Pfam" id="PF12023">
    <property type="entry name" value="DUF3511"/>
    <property type="match status" value="1"/>
</dbReference>
<sequence>MCSENGQAMMKVESYLGASKPSDLRCYSASYAQKQIGPKNLKKEKSIYKSWSFSDAEFQRKKRVAGYKMYCVEGKAKGSLRKGFKWLKDKYSQAVNGWW</sequence>